<organism evidence="2 3">
    <name type="scientific">Catellatospora chokoriensis</name>
    <dbReference type="NCBI Taxonomy" id="310353"/>
    <lineage>
        <taxon>Bacteria</taxon>
        <taxon>Bacillati</taxon>
        <taxon>Actinomycetota</taxon>
        <taxon>Actinomycetes</taxon>
        <taxon>Micromonosporales</taxon>
        <taxon>Micromonosporaceae</taxon>
        <taxon>Catellatospora</taxon>
    </lineage>
</organism>
<name>A0A8J3JRW4_9ACTN</name>
<dbReference type="PANTHER" id="PTHR42951">
    <property type="entry name" value="METALLO-BETA-LACTAMASE DOMAIN-CONTAINING"/>
    <property type="match status" value="1"/>
</dbReference>
<dbReference type="CDD" id="cd16282">
    <property type="entry name" value="metallo-hydrolase-like_MBL-fold"/>
    <property type="match status" value="1"/>
</dbReference>
<feature type="domain" description="Metallo-beta-lactamase" evidence="1">
    <location>
        <begin position="34"/>
        <end position="214"/>
    </location>
</feature>
<dbReference type="Pfam" id="PF00753">
    <property type="entry name" value="Lactamase_B"/>
    <property type="match status" value="1"/>
</dbReference>
<dbReference type="EMBL" id="BONG01000004">
    <property type="protein sequence ID" value="GIF87404.1"/>
    <property type="molecule type" value="Genomic_DNA"/>
</dbReference>
<dbReference type="PANTHER" id="PTHR42951:SF4">
    <property type="entry name" value="ACYL-COENZYME A THIOESTERASE MBLAC2"/>
    <property type="match status" value="1"/>
</dbReference>
<dbReference type="RefSeq" id="WP_191843662.1">
    <property type="nucleotide sequence ID" value="NZ_BAAALB010000032.1"/>
</dbReference>
<dbReference type="Gene3D" id="3.60.15.10">
    <property type="entry name" value="Ribonuclease Z/Hydroxyacylglutathione hydrolase-like"/>
    <property type="match status" value="1"/>
</dbReference>
<dbReference type="SUPFAM" id="SSF56281">
    <property type="entry name" value="Metallo-hydrolase/oxidoreductase"/>
    <property type="match status" value="1"/>
</dbReference>
<sequence>MSSTASPVVEPAPSLTRLAPDVYAYLQPDGGWCVSNAGVLLGQDAVTLVDATATERRARLLADHIAALTWAPVRTLVVTHRHGDHHYGARTVAPDAVVVAHERARADIIGDGLNLPGIWPDVAWGEVAPAVPTLTYTDRLTLYAGATRVELWHPGPAHTTGDTVVWIPEHRVLFTGDITFSEVTPLCLMGSIEGSLEVLARLAALDPAVVVSGHGPLAGPEVFEANAAYLRLVQELAADGVAAGLTPLETARKADLGPFQAWLDAERLVANLHRAYAEAQGVDRGAELDNYAILADVAAFNGGRIPTCFA</sequence>
<gene>
    <name evidence="2" type="ORF">Cch02nite_08480</name>
</gene>
<dbReference type="Proteomes" id="UP000619293">
    <property type="component" value="Unassembled WGS sequence"/>
</dbReference>
<dbReference type="InterPro" id="IPR001279">
    <property type="entry name" value="Metallo-B-lactamas"/>
</dbReference>
<protein>
    <submittedName>
        <fullName evidence="2">MBL fold metallo-hydrolase</fullName>
    </submittedName>
</protein>
<dbReference type="InterPro" id="IPR050855">
    <property type="entry name" value="NDM-1-like"/>
</dbReference>
<accession>A0A8J3JRW4</accession>
<dbReference type="AlphaFoldDB" id="A0A8J3JRW4"/>
<keyword evidence="3" id="KW-1185">Reference proteome</keyword>
<evidence type="ECO:0000259" key="1">
    <source>
        <dbReference type="SMART" id="SM00849"/>
    </source>
</evidence>
<dbReference type="SMART" id="SM00849">
    <property type="entry name" value="Lactamase_B"/>
    <property type="match status" value="1"/>
</dbReference>
<evidence type="ECO:0000313" key="2">
    <source>
        <dbReference type="EMBL" id="GIF87404.1"/>
    </source>
</evidence>
<comment type="caution">
    <text evidence="2">The sequence shown here is derived from an EMBL/GenBank/DDBJ whole genome shotgun (WGS) entry which is preliminary data.</text>
</comment>
<dbReference type="InterPro" id="IPR036866">
    <property type="entry name" value="RibonucZ/Hydroxyglut_hydro"/>
</dbReference>
<proteinExistence type="predicted"/>
<evidence type="ECO:0000313" key="3">
    <source>
        <dbReference type="Proteomes" id="UP000619293"/>
    </source>
</evidence>
<reference evidence="2 3" key="1">
    <citation type="submission" date="2021-01" db="EMBL/GenBank/DDBJ databases">
        <title>Whole genome shotgun sequence of Catellatospora chokoriensis NBRC 107358.</title>
        <authorList>
            <person name="Komaki H."/>
            <person name="Tamura T."/>
        </authorList>
    </citation>
    <scope>NUCLEOTIDE SEQUENCE [LARGE SCALE GENOMIC DNA]</scope>
    <source>
        <strain evidence="2 3">NBRC 107358</strain>
    </source>
</reference>